<accession>A0ABX1JG96</accession>
<feature type="domain" description="YetF C-terminal" evidence="8">
    <location>
        <begin position="93"/>
        <end position="156"/>
    </location>
</feature>
<keyword evidence="10" id="KW-1185">Reference proteome</keyword>
<comment type="caution">
    <text evidence="9">The sequence shown here is derived from an EMBL/GenBank/DDBJ whole genome shotgun (WGS) entry which is preliminary data.</text>
</comment>
<reference evidence="9 10" key="1">
    <citation type="submission" date="2020-04" db="EMBL/GenBank/DDBJ databases">
        <title>Novel species.</title>
        <authorList>
            <person name="Teo W.F.A."/>
            <person name="Lipun K."/>
            <person name="Srisuk N."/>
            <person name="Duangmal K."/>
        </authorList>
    </citation>
    <scope>NUCLEOTIDE SEQUENCE [LARGE SCALE GENOMIC DNA]</scope>
    <source>
        <strain evidence="9 10">K13G38</strain>
    </source>
</reference>
<dbReference type="RefSeq" id="WP_168520989.1">
    <property type="nucleotide sequence ID" value="NZ_JAAXLS010000042.1"/>
</dbReference>
<keyword evidence="4 7" id="KW-0812">Transmembrane</keyword>
<dbReference type="EMBL" id="JAAXLS010000042">
    <property type="protein sequence ID" value="NKQ57785.1"/>
    <property type="molecule type" value="Genomic_DNA"/>
</dbReference>
<evidence type="ECO:0000256" key="7">
    <source>
        <dbReference type="SAM" id="Phobius"/>
    </source>
</evidence>
<evidence type="ECO:0000256" key="2">
    <source>
        <dbReference type="ARBA" id="ARBA00006448"/>
    </source>
</evidence>
<dbReference type="PANTHER" id="PTHR34582:SF6">
    <property type="entry name" value="UPF0702 TRANSMEMBRANE PROTEIN YCAP"/>
    <property type="match status" value="1"/>
</dbReference>
<evidence type="ECO:0000313" key="9">
    <source>
        <dbReference type="EMBL" id="NKQ57785.1"/>
    </source>
</evidence>
<dbReference type="Proteomes" id="UP000715441">
    <property type="component" value="Unassembled WGS sequence"/>
</dbReference>
<organism evidence="9 10">
    <name type="scientific">Amycolatopsis acididurans</name>
    <dbReference type="NCBI Taxonomy" id="2724524"/>
    <lineage>
        <taxon>Bacteria</taxon>
        <taxon>Bacillati</taxon>
        <taxon>Actinomycetota</taxon>
        <taxon>Actinomycetes</taxon>
        <taxon>Pseudonocardiales</taxon>
        <taxon>Pseudonocardiaceae</taxon>
        <taxon>Amycolatopsis</taxon>
    </lineage>
</organism>
<keyword evidence="5 7" id="KW-1133">Transmembrane helix</keyword>
<gene>
    <name evidence="9" type="ORF">HFP15_33485</name>
</gene>
<proteinExistence type="inferred from homology"/>
<comment type="similarity">
    <text evidence="2">Belongs to the UPF0702 family.</text>
</comment>
<protein>
    <submittedName>
        <fullName evidence="9">DUF421 domain-containing protein</fullName>
    </submittedName>
</protein>
<dbReference type="InterPro" id="IPR007353">
    <property type="entry name" value="DUF421"/>
</dbReference>
<evidence type="ECO:0000256" key="6">
    <source>
        <dbReference type="ARBA" id="ARBA00023136"/>
    </source>
</evidence>
<name>A0ABX1JG96_9PSEU</name>
<dbReference type="Pfam" id="PF04239">
    <property type="entry name" value="DUF421"/>
    <property type="match status" value="1"/>
</dbReference>
<sequence length="168" mass="18299">MSWLTGHWPEIGVVCGKTLLLALTALIGLRLAPRRALAEMRIFDFVTAVAIGAVIGRNATSSDTSFLLGFAALVTLLLTHTVLARLRLFAPVGRVMDHPVRVLVTDGVIDRRQLRRCRLTEDDLRAALRQRGVRSLGDVRFVLFESQGGLTVVHGAGAESDLVRPVAH</sequence>
<keyword evidence="6 7" id="KW-0472">Membrane</keyword>
<feature type="transmembrane region" description="Helical" evidence="7">
    <location>
        <begin position="66"/>
        <end position="86"/>
    </location>
</feature>
<comment type="subcellular location">
    <subcellularLocation>
        <location evidence="1">Cell membrane</location>
        <topology evidence="1">Multi-pass membrane protein</topology>
    </subcellularLocation>
</comment>
<dbReference type="Gene3D" id="3.30.240.20">
    <property type="entry name" value="bsu07140 like domains"/>
    <property type="match status" value="1"/>
</dbReference>
<evidence type="ECO:0000313" key="10">
    <source>
        <dbReference type="Proteomes" id="UP000715441"/>
    </source>
</evidence>
<evidence type="ECO:0000256" key="3">
    <source>
        <dbReference type="ARBA" id="ARBA00022475"/>
    </source>
</evidence>
<evidence type="ECO:0000256" key="4">
    <source>
        <dbReference type="ARBA" id="ARBA00022692"/>
    </source>
</evidence>
<dbReference type="InterPro" id="IPR023090">
    <property type="entry name" value="UPF0702_alpha/beta_dom_sf"/>
</dbReference>
<feature type="transmembrane region" description="Helical" evidence="7">
    <location>
        <begin position="6"/>
        <end position="29"/>
    </location>
</feature>
<evidence type="ECO:0000256" key="1">
    <source>
        <dbReference type="ARBA" id="ARBA00004651"/>
    </source>
</evidence>
<evidence type="ECO:0000259" key="8">
    <source>
        <dbReference type="Pfam" id="PF04239"/>
    </source>
</evidence>
<dbReference type="PANTHER" id="PTHR34582">
    <property type="entry name" value="UPF0702 TRANSMEMBRANE PROTEIN YCAP"/>
    <property type="match status" value="1"/>
</dbReference>
<keyword evidence="3" id="KW-1003">Cell membrane</keyword>
<evidence type="ECO:0000256" key="5">
    <source>
        <dbReference type="ARBA" id="ARBA00022989"/>
    </source>
</evidence>